<dbReference type="EMBL" id="KV417580">
    <property type="protein sequence ID" value="KZP17686.1"/>
    <property type="molecule type" value="Genomic_DNA"/>
</dbReference>
<organism evidence="2">
    <name type="scientific">Athelia psychrophila</name>
    <dbReference type="NCBI Taxonomy" id="1759441"/>
    <lineage>
        <taxon>Eukaryota</taxon>
        <taxon>Fungi</taxon>
        <taxon>Dikarya</taxon>
        <taxon>Basidiomycota</taxon>
        <taxon>Agaricomycotina</taxon>
        <taxon>Agaricomycetes</taxon>
        <taxon>Agaricomycetidae</taxon>
        <taxon>Atheliales</taxon>
        <taxon>Atheliaceae</taxon>
        <taxon>Athelia</taxon>
    </lineage>
</organism>
<evidence type="ECO:0000313" key="2">
    <source>
        <dbReference type="EMBL" id="KZP17686.1"/>
    </source>
</evidence>
<protein>
    <submittedName>
        <fullName evidence="2">Uncharacterized protein</fullName>
    </submittedName>
</protein>
<sequence length="253" mass="26769">MTDGNSCRVRVFGFFGNGRDAGSAHAWLRPSTHDVLMGRECPCLPRPCQQFEPLPHYPTLQPLAQNKVPVKNSDTSKGGGKVIVSGATPPRAREDPPAPPLAYVPVWLAAGATKQTAAGQTVHGQEVGRVLSSRLRVGRVVAPLGEAPGVPPRTATGPRLARTRRVTAPQAAARMRVVRPPSAGRARPAPAVVADRGGTSATARPRVASRPAPHEDALARGRGPLPPPLHIRRLPQGPLPPIVRMLPPLRQTA</sequence>
<dbReference type="AlphaFoldDB" id="A0A166GC32"/>
<reference evidence="2" key="1">
    <citation type="journal article" date="2016" name="Mol. Biol. Evol.">
        <title>Comparative Genomics of Early-Diverging Mushroom-Forming Fungi Provides Insights into the Origins of Lignocellulose Decay Capabilities.</title>
        <authorList>
            <person name="Nagy L.G."/>
            <person name="Riley R."/>
            <person name="Tritt A."/>
            <person name="Adam C."/>
            <person name="Daum C."/>
            <person name="Floudas D."/>
            <person name="Sun H."/>
            <person name="Yadav J.S."/>
            <person name="Pangilinan J."/>
            <person name="Larsson K.H."/>
            <person name="Matsuura K."/>
            <person name="Barry K."/>
            <person name="Labutti K."/>
            <person name="Kuo R."/>
            <person name="Ohm R.A."/>
            <person name="Bhattacharya S.S."/>
            <person name="Shirouzu T."/>
            <person name="Yoshinaga Y."/>
            <person name="Martin F.M."/>
            <person name="Grigoriev I.V."/>
            <person name="Hibbett D.S."/>
        </authorList>
    </citation>
    <scope>NUCLEOTIDE SEQUENCE [LARGE SCALE GENOMIC DNA]</scope>
    <source>
        <strain evidence="2">CBS 109695</strain>
    </source>
</reference>
<evidence type="ECO:0000256" key="1">
    <source>
        <dbReference type="SAM" id="MobiDB-lite"/>
    </source>
</evidence>
<feature type="compositionally biased region" description="Low complexity" evidence="1">
    <location>
        <begin position="178"/>
        <end position="194"/>
    </location>
</feature>
<gene>
    <name evidence="2" type="ORF">FIBSPDRAFT_894091</name>
</gene>
<accession>A0A166GC32</accession>
<proteinExistence type="predicted"/>
<feature type="region of interest" description="Disordered" evidence="1">
    <location>
        <begin position="164"/>
        <end position="227"/>
    </location>
</feature>
<name>A0A166GC32_9AGAM</name>